<comment type="caution">
    <text evidence="2">The sequence shown here is derived from an EMBL/GenBank/DDBJ whole genome shotgun (WGS) entry which is preliminary data.</text>
</comment>
<dbReference type="EMBL" id="CAMPGE010016402">
    <property type="protein sequence ID" value="CAI2374962.1"/>
    <property type="molecule type" value="Genomic_DNA"/>
</dbReference>
<dbReference type="Proteomes" id="UP001295684">
    <property type="component" value="Unassembled WGS sequence"/>
</dbReference>
<organism evidence="2 3">
    <name type="scientific">Euplotes crassus</name>
    <dbReference type="NCBI Taxonomy" id="5936"/>
    <lineage>
        <taxon>Eukaryota</taxon>
        <taxon>Sar</taxon>
        <taxon>Alveolata</taxon>
        <taxon>Ciliophora</taxon>
        <taxon>Intramacronucleata</taxon>
        <taxon>Spirotrichea</taxon>
        <taxon>Hypotrichia</taxon>
        <taxon>Euplotida</taxon>
        <taxon>Euplotidae</taxon>
        <taxon>Moneuplotes</taxon>
    </lineage>
</organism>
<keyword evidence="1" id="KW-0175">Coiled coil</keyword>
<protein>
    <submittedName>
        <fullName evidence="2">Uncharacterized protein</fullName>
    </submittedName>
</protein>
<proteinExistence type="predicted"/>
<evidence type="ECO:0000313" key="2">
    <source>
        <dbReference type="EMBL" id="CAI2374962.1"/>
    </source>
</evidence>
<accession>A0AAD2CZR8</accession>
<sequence length="240" mass="29117">MMKSQSMNDLHHAIPQTQKYKSPKWEYEHMSEFYKSIPKPALALKTSSGTQSCKNIDVTPDRYVHYSSPRFQRRVINNLSYENDYLKTELSKVYHNEKNQFEKLNILRDSIAKNQELERQIERKKIEDMQNRRKNEDQAMKEILQRQKDEINLLKTSILEEQETRHRDDKNGWMSAIKTLEVQNKLRKNYNKRLKKTLKQIKKQEQQKRDAIETEWKYFSSMRNVFMGYPAYNPYHKRFS</sequence>
<reference evidence="2" key="1">
    <citation type="submission" date="2023-07" db="EMBL/GenBank/DDBJ databases">
        <authorList>
            <consortium name="AG Swart"/>
            <person name="Singh M."/>
            <person name="Singh A."/>
            <person name="Seah K."/>
            <person name="Emmerich C."/>
        </authorList>
    </citation>
    <scope>NUCLEOTIDE SEQUENCE</scope>
    <source>
        <strain evidence="2">DP1</strain>
    </source>
</reference>
<feature type="coiled-coil region" evidence="1">
    <location>
        <begin position="107"/>
        <end position="215"/>
    </location>
</feature>
<dbReference type="AlphaFoldDB" id="A0AAD2CZR8"/>
<gene>
    <name evidence="2" type="ORF">ECRASSUSDP1_LOCUS16321</name>
</gene>
<keyword evidence="3" id="KW-1185">Reference proteome</keyword>
<name>A0AAD2CZR8_EUPCR</name>
<evidence type="ECO:0000313" key="3">
    <source>
        <dbReference type="Proteomes" id="UP001295684"/>
    </source>
</evidence>
<evidence type="ECO:0000256" key="1">
    <source>
        <dbReference type="SAM" id="Coils"/>
    </source>
</evidence>